<proteinExistence type="inferred from homology"/>
<organism evidence="10 11">
    <name type="scientific">Bosea vaviloviae</name>
    <dbReference type="NCBI Taxonomy" id="1526658"/>
    <lineage>
        <taxon>Bacteria</taxon>
        <taxon>Pseudomonadati</taxon>
        <taxon>Pseudomonadota</taxon>
        <taxon>Alphaproteobacteria</taxon>
        <taxon>Hyphomicrobiales</taxon>
        <taxon>Boseaceae</taxon>
        <taxon>Bosea</taxon>
    </lineage>
</organism>
<reference evidence="10 11" key="1">
    <citation type="submission" date="2015-07" db="EMBL/GenBank/DDBJ databases">
        <title>Whole genome sequencing of Bosea vaviloviae isolated from cave pool.</title>
        <authorList>
            <person name="Tan N.E.H."/>
            <person name="Lee Y.P."/>
            <person name="Gan H.M."/>
            <person name="Barton H."/>
            <person name="Savka M.A."/>
        </authorList>
    </citation>
    <scope>NUCLEOTIDE SEQUENCE [LARGE SCALE GENOMIC DNA]</scope>
    <source>
        <strain evidence="10 11">SD260</strain>
    </source>
</reference>
<dbReference type="PANTHER" id="PTHR47245">
    <property type="entry name" value="PEPTIDYLPROLYL ISOMERASE"/>
    <property type="match status" value="1"/>
</dbReference>
<dbReference type="EC" id="5.2.1.8" evidence="3"/>
<evidence type="ECO:0000313" key="11">
    <source>
        <dbReference type="Proteomes" id="UP000037822"/>
    </source>
</evidence>
<dbReference type="GO" id="GO:0003755">
    <property type="term" value="F:peptidyl-prolyl cis-trans isomerase activity"/>
    <property type="evidence" value="ECO:0007669"/>
    <property type="project" value="UniProtKB-KW"/>
</dbReference>
<keyword evidence="8" id="KW-0413">Isomerase</keyword>
<evidence type="ECO:0000256" key="8">
    <source>
        <dbReference type="PROSITE-ProRule" id="PRU00278"/>
    </source>
</evidence>
<evidence type="ECO:0000256" key="7">
    <source>
        <dbReference type="ARBA" id="ARBA00031484"/>
    </source>
</evidence>
<evidence type="ECO:0000256" key="3">
    <source>
        <dbReference type="ARBA" id="ARBA00013194"/>
    </source>
</evidence>
<comment type="caution">
    <text evidence="10">The sequence shown here is derived from an EMBL/GenBank/DDBJ whole genome shotgun (WGS) entry which is preliminary data.</text>
</comment>
<dbReference type="PROSITE" id="PS50198">
    <property type="entry name" value="PPIC_PPIASE_2"/>
    <property type="match status" value="1"/>
</dbReference>
<dbReference type="PATRIC" id="fig|1526658.3.peg.2694"/>
<dbReference type="OrthoDB" id="196786at2"/>
<dbReference type="SUPFAM" id="SSF54534">
    <property type="entry name" value="FKBP-like"/>
    <property type="match status" value="1"/>
</dbReference>
<accession>A0A0N1N219</accession>
<dbReference type="InterPro" id="IPR000297">
    <property type="entry name" value="PPIase_PpiC"/>
</dbReference>
<evidence type="ECO:0000256" key="2">
    <source>
        <dbReference type="ARBA" id="ARBA00007656"/>
    </source>
</evidence>
<dbReference type="Proteomes" id="UP000037822">
    <property type="component" value="Unassembled WGS sequence"/>
</dbReference>
<dbReference type="InterPro" id="IPR050245">
    <property type="entry name" value="PrsA_foldase"/>
</dbReference>
<dbReference type="AlphaFoldDB" id="A0A0N1N219"/>
<evidence type="ECO:0000313" key="10">
    <source>
        <dbReference type="EMBL" id="KPH80395.1"/>
    </source>
</evidence>
<feature type="domain" description="PpiC" evidence="9">
    <location>
        <begin position="124"/>
        <end position="226"/>
    </location>
</feature>
<dbReference type="Pfam" id="PF00639">
    <property type="entry name" value="Rotamase"/>
    <property type="match status" value="1"/>
</dbReference>
<evidence type="ECO:0000256" key="5">
    <source>
        <dbReference type="ARBA" id="ARBA00023110"/>
    </source>
</evidence>
<dbReference type="EMBL" id="LGSZ01000042">
    <property type="protein sequence ID" value="KPH80395.1"/>
    <property type="molecule type" value="Genomic_DNA"/>
</dbReference>
<dbReference type="InterPro" id="IPR046357">
    <property type="entry name" value="PPIase_dom_sf"/>
</dbReference>
<dbReference type="InterPro" id="IPR023058">
    <property type="entry name" value="PPIase_PpiC_CS"/>
</dbReference>
<keyword evidence="11" id="KW-1185">Reference proteome</keyword>
<evidence type="ECO:0000256" key="6">
    <source>
        <dbReference type="ARBA" id="ARBA00030642"/>
    </source>
</evidence>
<keyword evidence="5 8" id="KW-0697">Rotamase</keyword>
<name>A0A0N1N219_9HYPH</name>
<dbReference type="PANTHER" id="PTHR47245:SF2">
    <property type="entry name" value="PEPTIDYL-PROLYL CIS-TRANS ISOMERASE HP_0175-RELATED"/>
    <property type="match status" value="1"/>
</dbReference>
<protein>
    <recommendedName>
        <fullName evidence="4">Parvulin-like PPIase</fullName>
        <ecNumber evidence="3">5.2.1.8</ecNumber>
    </recommendedName>
    <alternativeName>
        <fullName evidence="6">Peptidyl-prolyl cis-trans isomerase plp</fullName>
    </alternativeName>
    <alternativeName>
        <fullName evidence="7">Rotamase plp</fullName>
    </alternativeName>
</protein>
<comment type="catalytic activity">
    <reaction evidence="1">
        <text>[protein]-peptidylproline (omega=180) = [protein]-peptidylproline (omega=0)</text>
        <dbReference type="Rhea" id="RHEA:16237"/>
        <dbReference type="Rhea" id="RHEA-COMP:10747"/>
        <dbReference type="Rhea" id="RHEA-COMP:10748"/>
        <dbReference type="ChEBI" id="CHEBI:83833"/>
        <dbReference type="ChEBI" id="CHEBI:83834"/>
        <dbReference type="EC" id="5.2.1.8"/>
    </reaction>
</comment>
<gene>
    <name evidence="10" type="ORF">AE618_13825</name>
</gene>
<evidence type="ECO:0000259" key="9">
    <source>
        <dbReference type="PROSITE" id="PS50198"/>
    </source>
</evidence>
<dbReference type="PROSITE" id="PS01096">
    <property type="entry name" value="PPIC_PPIASE_1"/>
    <property type="match status" value="1"/>
</dbReference>
<dbReference type="RefSeq" id="WP_054209651.1">
    <property type="nucleotide sequence ID" value="NZ_LGSZ01000042.1"/>
</dbReference>
<comment type="similarity">
    <text evidence="2">Belongs to the PpiC/parvulin rotamase family.</text>
</comment>
<sequence length="282" mass="30256">MTNATTSACAVKPAVSHKPKTVSVNGVAIARAAIAQETQNHPAAKPIEAWQAAAHALVVRELLLQEARRIGFPAAPATDGEGRRETEEEALIRQLVEDEVVTPEADEASCRRYFEANRIRFQSPAIIEARHILLPAAPGDAPARMEASRQASLLILQIQQDPACFAALAAAVSACPSGQTGGHLGQIGPGQTVPEFETALGRLPIGSVGENPVETRYGFHIVWIERRIAGQPLPFEAVRPRIAAWLDEKVRRMAIQQYITILAGRAEITGVEIAASPSPLVQ</sequence>
<evidence type="ECO:0000256" key="4">
    <source>
        <dbReference type="ARBA" id="ARBA00018370"/>
    </source>
</evidence>
<dbReference type="SUPFAM" id="SSF109998">
    <property type="entry name" value="Triger factor/SurA peptide-binding domain-like"/>
    <property type="match status" value="1"/>
</dbReference>
<dbReference type="Gene3D" id="3.10.50.40">
    <property type="match status" value="1"/>
</dbReference>
<evidence type="ECO:0000256" key="1">
    <source>
        <dbReference type="ARBA" id="ARBA00000971"/>
    </source>
</evidence>
<dbReference type="InterPro" id="IPR027304">
    <property type="entry name" value="Trigger_fact/SurA_dom_sf"/>
</dbReference>